<dbReference type="EMBL" id="BPLQ01010518">
    <property type="protein sequence ID" value="GIY51374.1"/>
    <property type="molecule type" value="Genomic_DNA"/>
</dbReference>
<gene>
    <name evidence="2" type="ORF">CDAR_69781</name>
</gene>
<keyword evidence="3" id="KW-1185">Reference proteome</keyword>
<organism evidence="2 3">
    <name type="scientific">Caerostris darwini</name>
    <dbReference type="NCBI Taxonomy" id="1538125"/>
    <lineage>
        <taxon>Eukaryota</taxon>
        <taxon>Metazoa</taxon>
        <taxon>Ecdysozoa</taxon>
        <taxon>Arthropoda</taxon>
        <taxon>Chelicerata</taxon>
        <taxon>Arachnida</taxon>
        <taxon>Araneae</taxon>
        <taxon>Araneomorphae</taxon>
        <taxon>Entelegynae</taxon>
        <taxon>Araneoidea</taxon>
        <taxon>Araneidae</taxon>
        <taxon>Caerostris</taxon>
    </lineage>
</organism>
<proteinExistence type="predicted"/>
<dbReference type="Proteomes" id="UP001054837">
    <property type="component" value="Unassembled WGS sequence"/>
</dbReference>
<sequence length="94" mass="10204">MHPGVKETTHKNPPPQLFATPQHLLLRNPAAYCSEAAIFDIPPCSSFALTSKKSATFSTLLSRRLRNEGKGNRQSPMVHRAVSHNGSVLVQGLG</sequence>
<evidence type="ECO:0000313" key="3">
    <source>
        <dbReference type="Proteomes" id="UP001054837"/>
    </source>
</evidence>
<feature type="region of interest" description="Disordered" evidence="1">
    <location>
        <begin position="66"/>
        <end position="86"/>
    </location>
</feature>
<accession>A0AAV4U0R5</accession>
<protein>
    <submittedName>
        <fullName evidence="2">Uncharacterized protein</fullName>
    </submittedName>
</protein>
<name>A0AAV4U0R5_9ARAC</name>
<comment type="caution">
    <text evidence="2">The sequence shown here is derived from an EMBL/GenBank/DDBJ whole genome shotgun (WGS) entry which is preliminary data.</text>
</comment>
<dbReference type="AlphaFoldDB" id="A0AAV4U0R5"/>
<reference evidence="2 3" key="1">
    <citation type="submission" date="2021-06" db="EMBL/GenBank/DDBJ databases">
        <title>Caerostris darwini draft genome.</title>
        <authorList>
            <person name="Kono N."/>
            <person name="Arakawa K."/>
        </authorList>
    </citation>
    <scope>NUCLEOTIDE SEQUENCE [LARGE SCALE GENOMIC DNA]</scope>
</reference>
<evidence type="ECO:0000313" key="2">
    <source>
        <dbReference type="EMBL" id="GIY51374.1"/>
    </source>
</evidence>
<evidence type="ECO:0000256" key="1">
    <source>
        <dbReference type="SAM" id="MobiDB-lite"/>
    </source>
</evidence>